<evidence type="ECO:0000313" key="2">
    <source>
        <dbReference type="Proteomes" id="UP000053232"/>
    </source>
</evidence>
<gene>
    <name evidence="1" type="ORF">OXYTRIMIC_306</name>
</gene>
<proteinExistence type="predicted"/>
<organism evidence="1 2">
    <name type="scientific">Oxytricha trifallax</name>
    <dbReference type="NCBI Taxonomy" id="1172189"/>
    <lineage>
        <taxon>Eukaryota</taxon>
        <taxon>Sar</taxon>
        <taxon>Alveolata</taxon>
        <taxon>Ciliophora</taxon>
        <taxon>Intramacronucleata</taxon>
        <taxon>Spirotrichea</taxon>
        <taxon>Stichotrichia</taxon>
        <taxon>Sporadotrichida</taxon>
        <taxon>Oxytrichidae</taxon>
        <taxon>Oxytrichinae</taxon>
        <taxon>Oxytricha</taxon>
    </lineage>
</organism>
<sequence length="181" mass="21556">MQSKNPIPQLPIDIPLQCNFVILQDYAYQLLDPKLVNEVSNLLFHQVLQDENETKKYDTCHSILGLTPINIKSRVTFRFKINLKFKLFKAKPFDDDEDKLEHIFANVQIFRCLQAKNYEDLQKLLNRRCNFHKEVTLYQLEQEYKRLKLFKKNSKDDEEIAKMLSNIAQLYPMIAYVKKVI</sequence>
<evidence type="ECO:0000313" key="1">
    <source>
        <dbReference type="EMBL" id="KEJ83032.1"/>
    </source>
</evidence>
<dbReference type="Proteomes" id="UP000053232">
    <property type="component" value="Unassembled WGS sequence"/>
</dbReference>
<dbReference type="EMBL" id="ARYC01001096">
    <property type="protein sequence ID" value="KEJ83032.1"/>
    <property type="molecule type" value="Genomic_DNA"/>
</dbReference>
<dbReference type="AlphaFoldDB" id="A0A073ICD2"/>
<comment type="caution">
    <text evidence="1">The sequence shown here is derived from an EMBL/GenBank/DDBJ whole genome shotgun (WGS) entry which is preliminary data.</text>
</comment>
<protein>
    <submittedName>
        <fullName evidence="1">Uncharacterized protein</fullName>
    </submittedName>
</protein>
<reference evidence="2" key="1">
    <citation type="journal article" date="2014" name="Cell">
        <title>The Architecture of a Scrambled Genome Reveals Massive Levels of Genomic Rearrangement during Development.</title>
        <authorList>
            <person name="Chen X."/>
            <person name="Bracht J.R."/>
            <person name="Goldman A.D."/>
            <person name="Dolzhenko E."/>
            <person name="Clay D.M."/>
            <person name="Swart E.C."/>
            <person name="Perlman D.H."/>
            <person name="Doak T.G."/>
            <person name="Stuart A."/>
            <person name="Amemiya C.T."/>
            <person name="Sebra R.P."/>
            <person name="Landweber L.F."/>
        </authorList>
    </citation>
    <scope>NUCLEOTIDE SEQUENCE [LARGE SCALE GENOMIC DNA]</scope>
    <source>
        <strain evidence="2">JRB310</strain>
    </source>
</reference>
<keyword evidence="2" id="KW-1185">Reference proteome</keyword>
<accession>A0A073ICD2</accession>
<name>A0A073ICD2_9SPIT</name>